<dbReference type="EMBL" id="FZNS01000011">
    <property type="protein sequence ID" value="SNR90968.1"/>
    <property type="molecule type" value="Genomic_DNA"/>
</dbReference>
<organism evidence="8 9">
    <name type="scientific">Hymenobacter mucosus</name>
    <dbReference type="NCBI Taxonomy" id="1411120"/>
    <lineage>
        <taxon>Bacteria</taxon>
        <taxon>Pseudomonadati</taxon>
        <taxon>Bacteroidota</taxon>
        <taxon>Cytophagia</taxon>
        <taxon>Cytophagales</taxon>
        <taxon>Hymenobacteraceae</taxon>
        <taxon>Hymenobacter</taxon>
    </lineage>
</organism>
<gene>
    <name evidence="8" type="ORF">SAMN06269173_1113</name>
</gene>
<feature type="active site" description="Charge relay system" evidence="5">
    <location>
        <position position="234"/>
    </location>
</feature>
<dbReference type="Proteomes" id="UP000198310">
    <property type="component" value="Unassembled WGS sequence"/>
</dbReference>
<dbReference type="GO" id="GO:0004252">
    <property type="term" value="F:serine-type endopeptidase activity"/>
    <property type="evidence" value="ECO:0007669"/>
    <property type="project" value="UniProtKB-UniRule"/>
</dbReference>
<accession>A0A239A7B1</accession>
<evidence type="ECO:0000313" key="9">
    <source>
        <dbReference type="Proteomes" id="UP000198310"/>
    </source>
</evidence>
<evidence type="ECO:0000256" key="3">
    <source>
        <dbReference type="ARBA" id="ARBA00022801"/>
    </source>
</evidence>
<dbReference type="InterPro" id="IPR050131">
    <property type="entry name" value="Peptidase_S8_subtilisin-like"/>
</dbReference>
<proteinExistence type="inferred from homology"/>
<dbReference type="NCBIfam" id="TIGR04183">
    <property type="entry name" value="Por_Secre_tail"/>
    <property type="match status" value="1"/>
</dbReference>
<dbReference type="GO" id="GO:0006508">
    <property type="term" value="P:proteolysis"/>
    <property type="evidence" value="ECO:0007669"/>
    <property type="project" value="UniProtKB-KW"/>
</dbReference>
<dbReference type="AlphaFoldDB" id="A0A239A7B1"/>
<dbReference type="PRINTS" id="PR00723">
    <property type="entry name" value="SUBTILISIN"/>
</dbReference>
<feature type="active site" description="Charge relay system" evidence="5">
    <location>
        <position position="178"/>
    </location>
</feature>
<sequence>MMLPLPRFLLLCLLAVMLHTTSTKAQLAPLATLGTTVEPGRLIFRLKWGYASVASANDVAVPTLQAALHRIGATAVVQKFPRASAPNPKRTDMVDLRLLYQVEYDKALTPAKACHLLLQTGVVEYAEPRYARQPLHQPNDPLADSTAAYRQYHLKNIRAYRAWDITKGDTSMVIGIVDGGTRLTHEDLTTQIQRNRLDPIDGVDNDKDGYVDNYHGWDFADNDNDPTREVNSVHGILVAGCAAGAADNGRGIAGVGFSCRFLPLKIYPSTPAGSFGGYEAIVYAADHGCQVINLSWGGVGGRSRFEQEVINYAAVNHDVVVVAAAGNTNAELDFYPASYDHVLSVAALEPNDLKGSSNTYSRRIDLSAPGQQVLTTLGNNDSDYYPVGGSSFSSPLVAGAAALVRVRFPQFTAEQVAAQLRQTTDNIYQLAGNEPYAGKLGSGRLNVYRAVALTDRHSARVVSSVFQPARAAWQPRDTIRLVAHVKNLLQPVAGLTVTLTSLSSYLTVQQGSFVAGALATLQRTSNIATPFRLTVASGTPLNTRAVVRYHLEDAATGYQEDQYETLLLNPGYVVLDANDLHLTLTSRGNIAYDGLGSDIGEGVSYKDSPFLLFEGGLLLASTATRVSDNVRNTRGGNNTDFRALVQASFRTQPMRASQEVYGTIQDSLPTESNGRTLGMRVRQQAYAWAGAPHRDYVILEYHLTNLSADTLKPVYAGLFMDWDLPSNAGRNAAAWDSVNRVGYVYDPVEPLLYTGVKHLVGGRASVYSLSNHAQPTAPIYLGDGFSRREKFLALSSGTHNSTAGGASGADVSQVVGAALPRLAPGDSTVVAFAVLASATLPQLQASAQAAQSQYQRVLPVRPAALRAMALPYPNPTTGSVRLALPAKATVRVLSSVGQTILTKHVTSPTLDVDLGGRAPGLYLVQVLTEAGSVTHRVVLQP</sequence>
<evidence type="ECO:0000256" key="6">
    <source>
        <dbReference type="SAM" id="SignalP"/>
    </source>
</evidence>
<feature type="signal peptide" evidence="6">
    <location>
        <begin position="1"/>
        <end position="25"/>
    </location>
</feature>
<evidence type="ECO:0000256" key="5">
    <source>
        <dbReference type="PROSITE-ProRule" id="PRU01240"/>
    </source>
</evidence>
<feature type="domain" description="Peptidase S8/S53" evidence="7">
    <location>
        <begin position="171"/>
        <end position="426"/>
    </location>
</feature>
<dbReference type="InterPro" id="IPR026444">
    <property type="entry name" value="Secre_tail"/>
</dbReference>
<dbReference type="InterPro" id="IPR015500">
    <property type="entry name" value="Peptidase_S8_subtilisin-rel"/>
</dbReference>
<keyword evidence="2 5" id="KW-0645">Protease</keyword>
<comment type="similarity">
    <text evidence="1 5">Belongs to the peptidase S8 family.</text>
</comment>
<reference evidence="9" key="1">
    <citation type="submission" date="2017-06" db="EMBL/GenBank/DDBJ databases">
        <authorList>
            <person name="Varghese N."/>
            <person name="Submissions S."/>
        </authorList>
    </citation>
    <scope>NUCLEOTIDE SEQUENCE [LARGE SCALE GENOMIC DNA]</scope>
    <source>
        <strain evidence="9">DSM 28041</strain>
    </source>
</reference>
<dbReference type="InterPro" id="IPR000209">
    <property type="entry name" value="Peptidase_S8/S53_dom"/>
</dbReference>
<dbReference type="PROSITE" id="PS51892">
    <property type="entry name" value="SUBTILASE"/>
    <property type="match status" value="1"/>
</dbReference>
<keyword evidence="9" id="KW-1185">Reference proteome</keyword>
<name>A0A239A7B1_9BACT</name>
<keyword evidence="3 5" id="KW-0378">Hydrolase</keyword>
<feature type="chain" id="PRO_5013099590" evidence="6">
    <location>
        <begin position="26"/>
        <end position="941"/>
    </location>
</feature>
<evidence type="ECO:0000259" key="7">
    <source>
        <dbReference type="Pfam" id="PF00082"/>
    </source>
</evidence>
<feature type="active site" description="Charge relay system" evidence="5">
    <location>
        <position position="391"/>
    </location>
</feature>
<dbReference type="Pfam" id="PF00082">
    <property type="entry name" value="Peptidase_S8"/>
    <property type="match status" value="1"/>
</dbReference>
<evidence type="ECO:0000313" key="8">
    <source>
        <dbReference type="EMBL" id="SNR90968.1"/>
    </source>
</evidence>
<evidence type="ECO:0000256" key="1">
    <source>
        <dbReference type="ARBA" id="ARBA00011073"/>
    </source>
</evidence>
<dbReference type="InterPro" id="IPR036852">
    <property type="entry name" value="Peptidase_S8/S53_dom_sf"/>
</dbReference>
<protein>
    <submittedName>
        <fullName evidence="8">Por secretion system C-terminal sorting domain-containing protein</fullName>
    </submittedName>
</protein>
<keyword evidence="6" id="KW-0732">Signal</keyword>
<dbReference type="PANTHER" id="PTHR43806">
    <property type="entry name" value="PEPTIDASE S8"/>
    <property type="match status" value="1"/>
</dbReference>
<evidence type="ECO:0000256" key="2">
    <source>
        <dbReference type="ARBA" id="ARBA00022670"/>
    </source>
</evidence>
<evidence type="ECO:0000256" key="4">
    <source>
        <dbReference type="ARBA" id="ARBA00022825"/>
    </source>
</evidence>
<dbReference type="SUPFAM" id="SSF52743">
    <property type="entry name" value="Subtilisin-like"/>
    <property type="match status" value="1"/>
</dbReference>
<dbReference type="PANTHER" id="PTHR43806:SF11">
    <property type="entry name" value="CEREVISIN-RELATED"/>
    <property type="match status" value="1"/>
</dbReference>
<keyword evidence="4 5" id="KW-0720">Serine protease</keyword>
<dbReference type="Gene3D" id="3.40.50.200">
    <property type="entry name" value="Peptidase S8/S53 domain"/>
    <property type="match status" value="1"/>
</dbReference>